<evidence type="ECO:0000256" key="2">
    <source>
        <dbReference type="SAM" id="MobiDB-lite"/>
    </source>
</evidence>
<organism evidence="3 4">
    <name type="scientific">Trichomonas vaginalis (strain ATCC PRA-98 / G3)</name>
    <dbReference type="NCBI Taxonomy" id="412133"/>
    <lineage>
        <taxon>Eukaryota</taxon>
        <taxon>Metamonada</taxon>
        <taxon>Parabasalia</taxon>
        <taxon>Trichomonadida</taxon>
        <taxon>Trichomonadidae</taxon>
        <taxon>Trichomonas</taxon>
    </lineage>
</organism>
<dbReference type="Proteomes" id="UP000001542">
    <property type="component" value="Unassembled WGS sequence"/>
</dbReference>
<dbReference type="KEGG" id="tva:5465348"/>
<keyword evidence="1" id="KW-0175">Coiled coil</keyword>
<reference evidence="3" key="1">
    <citation type="submission" date="2006-10" db="EMBL/GenBank/DDBJ databases">
        <authorList>
            <person name="Amadeo P."/>
            <person name="Zhao Q."/>
            <person name="Wortman J."/>
            <person name="Fraser-Liggett C."/>
            <person name="Carlton J."/>
        </authorList>
    </citation>
    <scope>NUCLEOTIDE SEQUENCE</scope>
    <source>
        <strain evidence="3">G3</strain>
    </source>
</reference>
<proteinExistence type="predicted"/>
<reference evidence="3" key="2">
    <citation type="journal article" date="2007" name="Science">
        <title>Draft genome sequence of the sexually transmitted pathogen Trichomonas vaginalis.</title>
        <authorList>
            <person name="Carlton J.M."/>
            <person name="Hirt R.P."/>
            <person name="Silva J.C."/>
            <person name="Delcher A.L."/>
            <person name="Schatz M."/>
            <person name="Zhao Q."/>
            <person name="Wortman J.R."/>
            <person name="Bidwell S.L."/>
            <person name="Alsmark U.C.M."/>
            <person name="Besteiro S."/>
            <person name="Sicheritz-Ponten T."/>
            <person name="Noel C.J."/>
            <person name="Dacks J.B."/>
            <person name="Foster P.G."/>
            <person name="Simillion C."/>
            <person name="Van de Peer Y."/>
            <person name="Miranda-Saavedra D."/>
            <person name="Barton G.J."/>
            <person name="Westrop G.D."/>
            <person name="Mueller S."/>
            <person name="Dessi D."/>
            <person name="Fiori P.L."/>
            <person name="Ren Q."/>
            <person name="Paulsen I."/>
            <person name="Zhang H."/>
            <person name="Bastida-Corcuera F.D."/>
            <person name="Simoes-Barbosa A."/>
            <person name="Brown M.T."/>
            <person name="Hayes R.D."/>
            <person name="Mukherjee M."/>
            <person name="Okumura C.Y."/>
            <person name="Schneider R."/>
            <person name="Smith A.J."/>
            <person name="Vanacova S."/>
            <person name="Villalvazo M."/>
            <person name="Haas B.J."/>
            <person name="Pertea M."/>
            <person name="Feldblyum T.V."/>
            <person name="Utterback T.R."/>
            <person name="Shu C.L."/>
            <person name="Osoegawa K."/>
            <person name="de Jong P.J."/>
            <person name="Hrdy I."/>
            <person name="Horvathova L."/>
            <person name="Zubacova Z."/>
            <person name="Dolezal P."/>
            <person name="Malik S.B."/>
            <person name="Logsdon J.M. Jr."/>
            <person name="Henze K."/>
            <person name="Gupta A."/>
            <person name="Wang C.C."/>
            <person name="Dunne R.L."/>
            <person name="Upcroft J.A."/>
            <person name="Upcroft P."/>
            <person name="White O."/>
            <person name="Salzberg S.L."/>
            <person name="Tang P."/>
            <person name="Chiu C.-H."/>
            <person name="Lee Y.-S."/>
            <person name="Embley T.M."/>
            <person name="Coombs G.H."/>
            <person name="Mottram J.C."/>
            <person name="Tachezy J."/>
            <person name="Fraser-Liggett C.M."/>
            <person name="Johnson P.J."/>
        </authorList>
    </citation>
    <scope>NUCLEOTIDE SEQUENCE [LARGE SCALE GENOMIC DNA]</scope>
    <source>
        <strain evidence="3">G3</strain>
    </source>
</reference>
<name>A2DIL4_TRIV3</name>
<sequence>MMNQMLGNLRIRGIKLNDKEVNPAVESIQKVFIQMSSMANNRNKYADEVDTYAKTIYKLVRAWATEFAPDFKKYSVTYRTIAKLNRELAKQEIRVANDIRDCYERFLAVDKFATIYNDVSDKYQSACDKVIDEMGKDLYEQRQPKYEQKKESLQANIAKAKANKKALLEDKKRALQDFINAREQYNIFKVRRLHHAFTFYSRILKEYADKEEKLYMQAVDILKGLQRNNAPQELQDALDDAPQPIDNSEIQAALEEIPQDADNDAIPPPQEIEENTETPYREDDGKQNNEIVEEI</sequence>
<feature type="coiled-coil region" evidence="1">
    <location>
        <begin position="136"/>
        <end position="177"/>
    </location>
</feature>
<evidence type="ECO:0000256" key="1">
    <source>
        <dbReference type="SAM" id="Coils"/>
    </source>
</evidence>
<accession>A2DIL4</accession>
<dbReference type="EMBL" id="DS113204">
    <property type="protein sequence ID" value="EAY19818.1"/>
    <property type="molecule type" value="Genomic_DNA"/>
</dbReference>
<dbReference type="AlphaFoldDB" id="A2DIL4"/>
<keyword evidence="4" id="KW-1185">Reference proteome</keyword>
<evidence type="ECO:0000313" key="3">
    <source>
        <dbReference type="EMBL" id="EAY19818.1"/>
    </source>
</evidence>
<dbReference type="OrthoDB" id="10672323at2759"/>
<dbReference type="VEuPathDB" id="TrichDB:TVAG_178620"/>
<protein>
    <submittedName>
        <fullName evidence="3">Uncharacterized protein</fullName>
    </submittedName>
</protein>
<dbReference type="SMR" id="A2DIL4"/>
<feature type="region of interest" description="Disordered" evidence="2">
    <location>
        <begin position="254"/>
        <end position="295"/>
    </location>
</feature>
<gene>
    <name evidence="3" type="ORF">TVAG_178620</name>
</gene>
<dbReference type="InParanoid" id="A2DIL4"/>
<dbReference type="VEuPathDB" id="TrichDB:TVAGG3_0602690"/>
<dbReference type="RefSeq" id="XP_001580804.1">
    <property type="nucleotide sequence ID" value="XM_001580754.1"/>
</dbReference>
<evidence type="ECO:0000313" key="4">
    <source>
        <dbReference type="Proteomes" id="UP000001542"/>
    </source>
</evidence>